<feature type="domain" description="N-acetyltransferase" evidence="1">
    <location>
        <begin position="1"/>
        <end position="167"/>
    </location>
</feature>
<dbReference type="InterPro" id="IPR016181">
    <property type="entry name" value="Acyl_CoA_acyltransferase"/>
</dbReference>
<proteinExistence type="predicted"/>
<comment type="caution">
    <text evidence="2">The sequence shown here is derived from an EMBL/GenBank/DDBJ whole genome shotgun (WGS) entry which is preliminary data.</text>
</comment>
<dbReference type="RefSeq" id="WP_274455151.1">
    <property type="nucleotide sequence ID" value="NZ_CP067097.1"/>
</dbReference>
<accession>A0ABT9XFB1</accession>
<organism evidence="2 3">
    <name type="scientific">Alicyclobacillus cycloheptanicus</name>
    <dbReference type="NCBI Taxonomy" id="1457"/>
    <lineage>
        <taxon>Bacteria</taxon>
        <taxon>Bacillati</taxon>
        <taxon>Bacillota</taxon>
        <taxon>Bacilli</taxon>
        <taxon>Bacillales</taxon>
        <taxon>Alicyclobacillaceae</taxon>
        <taxon>Alicyclobacillus</taxon>
    </lineage>
</organism>
<keyword evidence="3" id="KW-1185">Reference proteome</keyword>
<dbReference type="PANTHER" id="PTHR43072">
    <property type="entry name" value="N-ACETYLTRANSFERASE"/>
    <property type="match status" value="1"/>
</dbReference>
<dbReference type="Proteomes" id="UP001232973">
    <property type="component" value="Unassembled WGS sequence"/>
</dbReference>
<dbReference type="Gene3D" id="3.40.630.30">
    <property type="match status" value="1"/>
</dbReference>
<evidence type="ECO:0000259" key="1">
    <source>
        <dbReference type="PROSITE" id="PS51186"/>
    </source>
</evidence>
<dbReference type="PROSITE" id="PS51186">
    <property type="entry name" value="GNAT"/>
    <property type="match status" value="1"/>
</dbReference>
<gene>
    <name evidence="2" type="ORF">J2S03_000694</name>
</gene>
<reference evidence="2 3" key="1">
    <citation type="submission" date="2023-07" db="EMBL/GenBank/DDBJ databases">
        <title>Genomic Encyclopedia of Type Strains, Phase IV (KMG-IV): sequencing the most valuable type-strain genomes for metagenomic binning, comparative biology and taxonomic classification.</title>
        <authorList>
            <person name="Goeker M."/>
        </authorList>
    </citation>
    <scope>NUCLEOTIDE SEQUENCE [LARGE SCALE GENOMIC DNA]</scope>
    <source>
        <strain evidence="2 3">DSM 4006</strain>
    </source>
</reference>
<name>A0ABT9XFB1_9BACL</name>
<dbReference type="Pfam" id="PF00583">
    <property type="entry name" value="Acetyltransf_1"/>
    <property type="match status" value="1"/>
</dbReference>
<evidence type="ECO:0000313" key="3">
    <source>
        <dbReference type="Proteomes" id="UP001232973"/>
    </source>
</evidence>
<dbReference type="EMBL" id="JAUSTP010000002">
    <property type="protein sequence ID" value="MDQ0188882.1"/>
    <property type="molecule type" value="Genomic_DNA"/>
</dbReference>
<evidence type="ECO:0000313" key="2">
    <source>
        <dbReference type="EMBL" id="MDQ0188882.1"/>
    </source>
</evidence>
<dbReference type="CDD" id="cd04301">
    <property type="entry name" value="NAT_SF"/>
    <property type="match status" value="1"/>
</dbReference>
<dbReference type="InterPro" id="IPR000182">
    <property type="entry name" value="GNAT_dom"/>
</dbReference>
<protein>
    <submittedName>
        <fullName evidence="2">Ribosomal protein S18 acetylase RimI-like enzyme</fullName>
    </submittedName>
</protein>
<dbReference type="PANTHER" id="PTHR43072:SF60">
    <property type="entry name" value="L-2,4-DIAMINOBUTYRIC ACID ACETYLTRANSFERASE"/>
    <property type="match status" value="1"/>
</dbReference>
<dbReference type="SUPFAM" id="SSF55729">
    <property type="entry name" value="Acyl-CoA N-acyltransferases (Nat)"/>
    <property type="match status" value="1"/>
</dbReference>
<sequence length="177" mass="20128">MYIRVLDESDAEVYQALRLSALKNNPEAFGSTYEREVEFSVETVAERVKPLDGKFTLGAFDDREVLVGMVTCMRESGLKTAHKGNVFGMYVSPEARGRGFGKSLILELINKARDDGLEQINLTVVSSNEHAKKLYQSVGFQVYGVERNALKYNRQYFDEDLMVLFLQDKLGRTLQRQ</sequence>